<dbReference type="InterPro" id="IPR037151">
    <property type="entry name" value="AlkB-like_sf"/>
</dbReference>
<comment type="caution">
    <text evidence="2">The sequence shown here is derived from an EMBL/GenBank/DDBJ whole genome shotgun (WGS) entry which is preliminary data.</text>
</comment>
<dbReference type="InterPro" id="IPR005123">
    <property type="entry name" value="Oxoglu/Fe-dep_dioxygenase_dom"/>
</dbReference>
<proteinExistence type="predicted"/>
<dbReference type="PROSITE" id="PS51471">
    <property type="entry name" value="FE2OG_OXY"/>
    <property type="match status" value="1"/>
</dbReference>
<evidence type="ECO:0000313" key="2">
    <source>
        <dbReference type="EMBL" id="KAJ4493552.1"/>
    </source>
</evidence>
<dbReference type="SUPFAM" id="SSF51197">
    <property type="entry name" value="Clavaminate synthase-like"/>
    <property type="match status" value="1"/>
</dbReference>
<name>A0A9W9AZB5_9AGAR</name>
<feature type="domain" description="Fe2OG dioxygenase" evidence="1">
    <location>
        <begin position="99"/>
        <end position="218"/>
    </location>
</feature>
<dbReference type="GO" id="GO:0006307">
    <property type="term" value="P:DNA alkylation repair"/>
    <property type="evidence" value="ECO:0007669"/>
    <property type="project" value="InterPro"/>
</dbReference>
<dbReference type="InterPro" id="IPR027450">
    <property type="entry name" value="AlkB-like"/>
</dbReference>
<sequence>MDSKSYAKLGAGDSYMVYDLFDNELSEVAFQKVKEEVKFDIMHHRGGEVPRLVAVQGEVAEDLSFPVYRHPSDESPPLRNFTPTVELIRKEVQKIIKHPVNHALIQYYRSGKDYISEHSDKTIDVVLGSSIVNVSLGAQRTITLRTKKDQVRTDEGSDGKRLSQRIPLPHGSMFVMGLETNRRWLHAINHDNRTSKTKSPEELQQNGERISLTFRHIGTFLDGPNERLIYGQGATGKLREEARPVVNGGGPETEALLEAFGHENKDSNFVWDEWYGNGSDVLHFTGDI</sequence>
<dbReference type="PANTHER" id="PTHR31212">
    <property type="entry name" value="ALPHA-KETOGLUTARATE-DEPENDENT DIOXYGENASE ALKB HOMOLOG 3"/>
    <property type="match status" value="1"/>
</dbReference>
<organism evidence="2 3">
    <name type="scientific">Lentinula lateritia</name>
    <dbReference type="NCBI Taxonomy" id="40482"/>
    <lineage>
        <taxon>Eukaryota</taxon>
        <taxon>Fungi</taxon>
        <taxon>Dikarya</taxon>
        <taxon>Basidiomycota</taxon>
        <taxon>Agaricomycotina</taxon>
        <taxon>Agaricomycetes</taxon>
        <taxon>Agaricomycetidae</taxon>
        <taxon>Agaricales</taxon>
        <taxon>Marasmiineae</taxon>
        <taxon>Omphalotaceae</taxon>
        <taxon>Lentinula</taxon>
    </lineage>
</organism>
<dbReference type="PANTHER" id="PTHR31212:SF5">
    <property type="entry name" value="ISOCHORISMATASE FAMILY PROTEIN FAMILY (AFU_ORTHOLOGUE AFUA_3G14500)"/>
    <property type="match status" value="1"/>
</dbReference>
<accession>A0A9W9AZB5</accession>
<dbReference type="Gene3D" id="2.60.120.590">
    <property type="entry name" value="Alpha-ketoglutarate-dependent dioxygenase AlkB-like"/>
    <property type="match status" value="1"/>
</dbReference>
<gene>
    <name evidence="2" type="ORF">C8J55DRAFT_416794</name>
</gene>
<evidence type="ECO:0000313" key="3">
    <source>
        <dbReference type="Proteomes" id="UP001150238"/>
    </source>
</evidence>
<dbReference type="Pfam" id="PF13532">
    <property type="entry name" value="2OG-FeII_Oxy_2"/>
    <property type="match status" value="1"/>
</dbReference>
<reference evidence="2" key="2">
    <citation type="journal article" date="2023" name="Proc. Natl. Acad. Sci. U.S.A.">
        <title>A global phylogenomic analysis of the shiitake genus Lentinula.</title>
        <authorList>
            <person name="Sierra-Patev S."/>
            <person name="Min B."/>
            <person name="Naranjo-Ortiz M."/>
            <person name="Looney B."/>
            <person name="Konkel Z."/>
            <person name="Slot J.C."/>
            <person name="Sakamoto Y."/>
            <person name="Steenwyk J.L."/>
            <person name="Rokas A."/>
            <person name="Carro J."/>
            <person name="Camarero S."/>
            <person name="Ferreira P."/>
            <person name="Molpeceres G."/>
            <person name="Ruiz-Duenas F.J."/>
            <person name="Serrano A."/>
            <person name="Henrissat B."/>
            <person name="Drula E."/>
            <person name="Hughes K.W."/>
            <person name="Mata J.L."/>
            <person name="Ishikawa N.K."/>
            <person name="Vargas-Isla R."/>
            <person name="Ushijima S."/>
            <person name="Smith C.A."/>
            <person name="Donoghue J."/>
            <person name="Ahrendt S."/>
            <person name="Andreopoulos W."/>
            <person name="He G."/>
            <person name="LaButti K."/>
            <person name="Lipzen A."/>
            <person name="Ng V."/>
            <person name="Riley R."/>
            <person name="Sandor L."/>
            <person name="Barry K."/>
            <person name="Martinez A.T."/>
            <person name="Xiao Y."/>
            <person name="Gibbons J.G."/>
            <person name="Terashima K."/>
            <person name="Grigoriev I.V."/>
            <person name="Hibbett D."/>
        </authorList>
    </citation>
    <scope>NUCLEOTIDE SEQUENCE</scope>
    <source>
        <strain evidence="2">Sp2 HRB7682 ss15</strain>
    </source>
</reference>
<dbReference type="Proteomes" id="UP001150238">
    <property type="component" value="Unassembled WGS sequence"/>
</dbReference>
<dbReference type="GO" id="GO:0051213">
    <property type="term" value="F:dioxygenase activity"/>
    <property type="evidence" value="ECO:0007669"/>
    <property type="project" value="InterPro"/>
</dbReference>
<evidence type="ECO:0000259" key="1">
    <source>
        <dbReference type="PROSITE" id="PS51471"/>
    </source>
</evidence>
<dbReference type="EMBL" id="JANVFS010000003">
    <property type="protein sequence ID" value="KAJ4493552.1"/>
    <property type="molecule type" value="Genomic_DNA"/>
</dbReference>
<dbReference type="AlphaFoldDB" id="A0A9W9AZB5"/>
<reference evidence="2" key="1">
    <citation type="submission" date="2022-08" db="EMBL/GenBank/DDBJ databases">
        <authorList>
            <consortium name="DOE Joint Genome Institute"/>
            <person name="Min B."/>
            <person name="Riley R."/>
            <person name="Sierra-Patev S."/>
            <person name="Naranjo-Ortiz M."/>
            <person name="Looney B."/>
            <person name="Konkel Z."/>
            <person name="Slot J.C."/>
            <person name="Sakamoto Y."/>
            <person name="Steenwyk J.L."/>
            <person name="Rokas A."/>
            <person name="Carro J."/>
            <person name="Camarero S."/>
            <person name="Ferreira P."/>
            <person name="Molpeceres G."/>
            <person name="Ruiz-Duenas F.J."/>
            <person name="Serrano A."/>
            <person name="Henrissat B."/>
            <person name="Drula E."/>
            <person name="Hughes K.W."/>
            <person name="Mata J.L."/>
            <person name="Ishikawa N.K."/>
            <person name="Vargas-Isla R."/>
            <person name="Ushijima S."/>
            <person name="Smith C.A."/>
            <person name="Ahrendt S."/>
            <person name="Andreopoulos W."/>
            <person name="He G."/>
            <person name="Labutti K."/>
            <person name="Lipzen A."/>
            <person name="Ng V."/>
            <person name="Sandor L."/>
            <person name="Barry K."/>
            <person name="Martinez A.T."/>
            <person name="Xiao Y."/>
            <person name="Gibbons J.G."/>
            <person name="Terashima K."/>
            <person name="Hibbett D.S."/>
            <person name="Grigoriev I.V."/>
        </authorList>
    </citation>
    <scope>NUCLEOTIDE SEQUENCE</scope>
    <source>
        <strain evidence="2">Sp2 HRB7682 ss15</strain>
    </source>
</reference>
<protein>
    <recommendedName>
        <fullName evidence="1">Fe2OG dioxygenase domain-containing protein</fullName>
    </recommendedName>
</protein>
<dbReference type="InterPro" id="IPR032854">
    <property type="entry name" value="ALKBH3"/>
</dbReference>